<name>A0ABZ1VYX2_9ACTN</name>
<protein>
    <recommendedName>
        <fullName evidence="13">UDP-N-acetylglucosamine 1-carboxyvinyltransferase</fullName>
        <ecNumber evidence="12">2.5.1.7</ecNumber>
    </recommendedName>
    <alternativeName>
        <fullName evidence="14">Enoylpyruvate transferase</fullName>
    </alternativeName>
    <alternativeName>
        <fullName evidence="15">UDP-N-acetylglucosamine enolpyruvyl transferase</fullName>
    </alternativeName>
</protein>
<keyword evidence="5" id="KW-0808">Transferase</keyword>
<dbReference type="SUPFAM" id="SSF55205">
    <property type="entry name" value="EPT/RTPC-like"/>
    <property type="match status" value="1"/>
</dbReference>
<proteinExistence type="inferred from homology"/>
<evidence type="ECO:0000256" key="12">
    <source>
        <dbReference type="ARBA" id="ARBA00039108"/>
    </source>
</evidence>
<dbReference type="Proteomes" id="UP001432292">
    <property type="component" value="Chromosome"/>
</dbReference>
<comment type="similarity">
    <text evidence="11">Belongs to the EPSP synthase family. MurA subfamily.</text>
</comment>
<dbReference type="InterPro" id="IPR001986">
    <property type="entry name" value="Enolpyruvate_Tfrase_dom"/>
</dbReference>
<comment type="function">
    <text evidence="10">Cell wall formation. Adds enolpyruvyl to UDP-N-acetylglucosamine.</text>
</comment>
<dbReference type="InterPro" id="IPR013792">
    <property type="entry name" value="RNA3'P_cycl/enolpyr_Trfase_a/b"/>
</dbReference>
<comment type="subcellular location">
    <subcellularLocation>
        <location evidence="1">Cytoplasm</location>
    </subcellularLocation>
</comment>
<dbReference type="PANTHER" id="PTHR43783">
    <property type="entry name" value="UDP-N-ACETYLGLUCOSAMINE 1-CARBOXYVINYLTRANSFERASE"/>
    <property type="match status" value="1"/>
</dbReference>
<dbReference type="PANTHER" id="PTHR43783:SF1">
    <property type="entry name" value="UDP-N-ACETYLGLUCOSAMINE 1-CARBOXYVINYLTRANSFERASE"/>
    <property type="match status" value="1"/>
</dbReference>
<evidence type="ECO:0000256" key="2">
    <source>
        <dbReference type="ARBA" id="ARBA00004752"/>
    </source>
</evidence>
<comment type="catalytic activity">
    <reaction evidence="16">
        <text>phosphoenolpyruvate + UDP-N-acetyl-alpha-D-glucosamine = UDP-N-acetyl-3-O-(1-carboxyvinyl)-alpha-D-glucosamine + phosphate</text>
        <dbReference type="Rhea" id="RHEA:18681"/>
        <dbReference type="ChEBI" id="CHEBI:43474"/>
        <dbReference type="ChEBI" id="CHEBI:57705"/>
        <dbReference type="ChEBI" id="CHEBI:58702"/>
        <dbReference type="ChEBI" id="CHEBI:68483"/>
        <dbReference type="EC" id="2.5.1.7"/>
    </reaction>
</comment>
<evidence type="ECO:0000256" key="10">
    <source>
        <dbReference type="ARBA" id="ARBA00037534"/>
    </source>
</evidence>
<evidence type="ECO:0000256" key="11">
    <source>
        <dbReference type="ARBA" id="ARBA00038367"/>
    </source>
</evidence>
<organism evidence="18 19">
    <name type="scientific">Streptomyces caniferus</name>
    <dbReference type="NCBI Taxonomy" id="285557"/>
    <lineage>
        <taxon>Bacteria</taxon>
        <taxon>Bacillati</taxon>
        <taxon>Actinomycetota</taxon>
        <taxon>Actinomycetes</taxon>
        <taxon>Kitasatosporales</taxon>
        <taxon>Streptomycetaceae</taxon>
        <taxon>Streptomyces</taxon>
    </lineage>
</organism>
<keyword evidence="9" id="KW-0961">Cell wall biogenesis/degradation</keyword>
<evidence type="ECO:0000256" key="9">
    <source>
        <dbReference type="ARBA" id="ARBA00023316"/>
    </source>
</evidence>
<dbReference type="EMBL" id="CP108473">
    <property type="protein sequence ID" value="WUS28017.1"/>
    <property type="molecule type" value="Genomic_DNA"/>
</dbReference>
<dbReference type="InterPro" id="IPR050068">
    <property type="entry name" value="MurA_subfamily"/>
</dbReference>
<keyword evidence="8" id="KW-0131">Cell cycle</keyword>
<evidence type="ECO:0000256" key="7">
    <source>
        <dbReference type="ARBA" id="ARBA00022984"/>
    </source>
</evidence>
<dbReference type="Pfam" id="PF00275">
    <property type="entry name" value="EPSP_synthase"/>
    <property type="match status" value="1"/>
</dbReference>
<gene>
    <name evidence="18" type="ORF">OG727_20030</name>
</gene>
<evidence type="ECO:0000256" key="16">
    <source>
        <dbReference type="ARBA" id="ARBA00047527"/>
    </source>
</evidence>
<evidence type="ECO:0000256" key="6">
    <source>
        <dbReference type="ARBA" id="ARBA00022960"/>
    </source>
</evidence>
<evidence type="ECO:0000313" key="18">
    <source>
        <dbReference type="EMBL" id="WUS28017.1"/>
    </source>
</evidence>
<keyword evidence="6" id="KW-0133">Cell shape</keyword>
<evidence type="ECO:0000313" key="19">
    <source>
        <dbReference type="Proteomes" id="UP001432292"/>
    </source>
</evidence>
<comment type="pathway">
    <text evidence="2">Cell wall biogenesis; peptidoglycan biosynthesis.</text>
</comment>
<dbReference type="Gene3D" id="3.65.10.10">
    <property type="entry name" value="Enolpyruvate transferase domain"/>
    <property type="match status" value="2"/>
</dbReference>
<evidence type="ECO:0000256" key="15">
    <source>
        <dbReference type="ARBA" id="ARBA00042842"/>
    </source>
</evidence>
<accession>A0ABZ1VYX2</accession>
<feature type="domain" description="Enolpyruvate transferase" evidence="17">
    <location>
        <begin position="5"/>
        <end position="415"/>
    </location>
</feature>
<sequence length="428" mass="45000">MIAIRPGPPLSGTVTVDGSKNAALPLLAAAAVLRRPVQLSNVPANDDVQAMLMLLQHAGHSITHPVGKPDTALVLPSDGVHIAPEFHETAARIRASYYLVPALLAVHGRAVMPWPGGCRIGDRGMEQHFKVYEAFGDRTLVNDHGYSVEAGDSRTSSVSVMLPFRSRGASIAAILRAVVAGRPLRLGQPNLSPEVISVLQALQVAGWETRADERVLSLTPPASASQEPVVWEVPGDKVEAGTLACAIAATRGNGRVEGVRSKDVAPMVAALRWLGIPVDAQQDALNVRAEGTRPTHQPLRAIASLSPRGLDADFEPALMALALGMHGTHLFADAINPGRHSNLIPQLARLGADIHQTSPTQCRLTGPQQLIGTGVEATDIRTGSALLIAGLTARGVTTLGGLEQLRRGHADLPTKLLALGADICEVTP</sequence>
<evidence type="ECO:0000256" key="5">
    <source>
        <dbReference type="ARBA" id="ARBA00022679"/>
    </source>
</evidence>
<dbReference type="InterPro" id="IPR036968">
    <property type="entry name" value="Enolpyruvate_Tfrase_sf"/>
</dbReference>
<evidence type="ECO:0000256" key="1">
    <source>
        <dbReference type="ARBA" id="ARBA00004496"/>
    </source>
</evidence>
<evidence type="ECO:0000256" key="8">
    <source>
        <dbReference type="ARBA" id="ARBA00023306"/>
    </source>
</evidence>
<evidence type="ECO:0000259" key="17">
    <source>
        <dbReference type="Pfam" id="PF00275"/>
    </source>
</evidence>
<keyword evidence="3" id="KW-0963">Cytoplasm</keyword>
<keyword evidence="4" id="KW-0132">Cell division</keyword>
<evidence type="ECO:0000256" key="13">
    <source>
        <dbReference type="ARBA" id="ARBA00039754"/>
    </source>
</evidence>
<evidence type="ECO:0000256" key="4">
    <source>
        <dbReference type="ARBA" id="ARBA00022618"/>
    </source>
</evidence>
<keyword evidence="19" id="KW-1185">Reference proteome</keyword>
<reference evidence="18" key="1">
    <citation type="submission" date="2022-10" db="EMBL/GenBank/DDBJ databases">
        <title>The complete genomes of actinobacterial strains from the NBC collection.</title>
        <authorList>
            <person name="Joergensen T.S."/>
            <person name="Alvarez Arevalo M."/>
            <person name="Sterndorff E.B."/>
            <person name="Faurdal D."/>
            <person name="Vuksanovic O."/>
            <person name="Mourched A.-S."/>
            <person name="Charusanti P."/>
            <person name="Shaw S."/>
            <person name="Blin K."/>
            <person name="Weber T."/>
        </authorList>
    </citation>
    <scope>NUCLEOTIDE SEQUENCE</scope>
    <source>
        <strain evidence="18">NBC_01256</strain>
    </source>
</reference>
<evidence type="ECO:0000256" key="3">
    <source>
        <dbReference type="ARBA" id="ARBA00022490"/>
    </source>
</evidence>
<evidence type="ECO:0000256" key="14">
    <source>
        <dbReference type="ARBA" id="ARBA00042443"/>
    </source>
</evidence>
<keyword evidence="7" id="KW-0573">Peptidoglycan synthesis</keyword>
<dbReference type="EC" id="2.5.1.7" evidence="12"/>